<organism evidence="2 3">
    <name type="scientific">Cardiosporidium cionae</name>
    <dbReference type="NCBI Taxonomy" id="476202"/>
    <lineage>
        <taxon>Eukaryota</taxon>
        <taxon>Sar</taxon>
        <taxon>Alveolata</taxon>
        <taxon>Apicomplexa</taxon>
        <taxon>Aconoidasida</taxon>
        <taxon>Nephromycida</taxon>
        <taxon>Cardiosporidium</taxon>
    </lineage>
</organism>
<name>A0ABQ7JFB5_9APIC</name>
<keyword evidence="3" id="KW-1185">Reference proteome</keyword>
<dbReference type="Gene3D" id="2.60.120.620">
    <property type="entry name" value="q2cbj1_9rhob like domain"/>
    <property type="match status" value="1"/>
</dbReference>
<dbReference type="EMBL" id="JADAQX010000042">
    <property type="protein sequence ID" value="KAF8822569.1"/>
    <property type="molecule type" value="Genomic_DNA"/>
</dbReference>
<feature type="region of interest" description="Disordered" evidence="1">
    <location>
        <begin position="1"/>
        <end position="28"/>
    </location>
</feature>
<proteinExistence type="predicted"/>
<evidence type="ECO:0000313" key="3">
    <source>
        <dbReference type="Proteomes" id="UP000823046"/>
    </source>
</evidence>
<evidence type="ECO:0000256" key="1">
    <source>
        <dbReference type="SAM" id="MobiDB-lite"/>
    </source>
</evidence>
<protein>
    <submittedName>
        <fullName evidence="2">Uncharacterized protein</fullName>
    </submittedName>
</protein>
<dbReference type="Proteomes" id="UP000823046">
    <property type="component" value="Unassembled WGS sequence"/>
</dbReference>
<sequence>MALSPAPAKLAELPSFPVESEDAPAEAHSRELNLYGTLHQRPSSHSYGGTQMLLHPSVGSQGRANSMGTPAEIEAAQVALYGGSAVAYQSGTAPTHSRVPVYMQSPGQLHATHSFPRGGMFPGVMNPMFVAPPGTIAPQMVNISSQSGVNSLLPSQVRAPMPMRYSTVPGNHDSSEFMLQGRMSTSEESSRSAMYAAGQVENNPPGAPPRYAPRYNSMVSSPYYAMGGDPRSPPTSGGYYATNASNHGHPSMDSASASALKGYYEGLAQSAARRHPSMMSVPPYPMPDPSIYSRSTGSYYAPIASPSLPYPFPPNFLSNAPVLPPGQSAVPALVTVVDGQAYAQILSMDSQTVPMNPTTGPTLPLSMLPMGTAQNIAELSRGAYNSSVYPPVAGVIPFSPSDPRYSQYMQVDPRHAYMYGKGVPIGEETVDTAVEHLNGIKPKVTVKEYAVEKSLFITQHDLKTNTMARREISLIFIHKNPSVYYMENFLTPEECQHMIDLCSGRLVPSKTSKGLESDVQV</sequence>
<reference evidence="2 3" key="1">
    <citation type="journal article" date="2020" name="bioRxiv">
        <title>Metabolic contributions of an alphaproteobacterial endosymbiont in the apicomplexan Cardiosporidium cionae.</title>
        <authorList>
            <person name="Hunter E.S."/>
            <person name="Paight C.J."/>
            <person name="Lane C.E."/>
        </authorList>
    </citation>
    <scope>NUCLEOTIDE SEQUENCE [LARGE SCALE GENOMIC DNA]</scope>
    <source>
        <strain evidence="2">ESH_2018</strain>
    </source>
</reference>
<evidence type="ECO:0000313" key="2">
    <source>
        <dbReference type="EMBL" id="KAF8822569.1"/>
    </source>
</evidence>
<comment type="caution">
    <text evidence="2">The sequence shown here is derived from an EMBL/GenBank/DDBJ whole genome shotgun (WGS) entry which is preliminary data.</text>
</comment>
<gene>
    <name evidence="2" type="ORF">IE077_004527</name>
</gene>
<accession>A0ABQ7JFB5</accession>